<dbReference type="EMBL" id="VBRY01000013">
    <property type="protein sequence ID" value="TLS65734.1"/>
    <property type="molecule type" value="Genomic_DNA"/>
</dbReference>
<sequence>MGDDEAYVIEQLTLLAQKLPHDKKRQLQELIASWREDVRRTRRETYTEPVSFSSADGIHQGYARDISATGVFIQTPEHFEIGARISLVFTFISAPNPVRLQGAVVRVTDEGIGVCFDIQGPEQLARLDDIISQHVLIMRPYS</sequence>
<dbReference type="SUPFAM" id="SSF141371">
    <property type="entry name" value="PilZ domain-like"/>
    <property type="match status" value="1"/>
</dbReference>
<dbReference type="OrthoDB" id="5295474at2"/>
<comment type="caution">
    <text evidence="2">The sequence shown here is derived from an EMBL/GenBank/DDBJ whole genome shotgun (WGS) entry which is preliminary data.</text>
</comment>
<organism evidence="2 3">
    <name type="scientific">Mariprofundus erugo</name>
    <dbReference type="NCBI Taxonomy" id="2528639"/>
    <lineage>
        <taxon>Bacteria</taxon>
        <taxon>Pseudomonadati</taxon>
        <taxon>Pseudomonadota</taxon>
        <taxon>Candidatius Mariprofundia</taxon>
        <taxon>Mariprofundales</taxon>
        <taxon>Mariprofundaceae</taxon>
        <taxon>Mariprofundus</taxon>
    </lineage>
</organism>
<reference evidence="2 3" key="1">
    <citation type="journal article" date="2019" name="Appl. Environ. Microbiol.">
        <title>Environmental Evidence and Genomic Insight of Iron-oxidizing Bacteria Preference Towards More Corrosion Resistant Stainless Steel at Higher Salinities.</title>
        <authorList>
            <person name="Garrison C.E."/>
            <person name="Price K.A."/>
            <person name="Field E.K."/>
        </authorList>
    </citation>
    <scope>NUCLEOTIDE SEQUENCE [LARGE SCALE GENOMIC DNA]</scope>
    <source>
        <strain evidence="2 3">P3</strain>
    </source>
</reference>
<gene>
    <name evidence="2" type="ORF">FEF65_12235</name>
</gene>
<evidence type="ECO:0000313" key="3">
    <source>
        <dbReference type="Proteomes" id="UP000306585"/>
    </source>
</evidence>
<proteinExistence type="predicted"/>
<evidence type="ECO:0000259" key="1">
    <source>
        <dbReference type="Pfam" id="PF07238"/>
    </source>
</evidence>
<dbReference type="Gene3D" id="2.40.10.220">
    <property type="entry name" value="predicted glycosyltransferase like domains"/>
    <property type="match status" value="1"/>
</dbReference>
<name>A0A5R9GRC2_9PROT</name>
<dbReference type="Proteomes" id="UP000306585">
    <property type="component" value="Unassembled WGS sequence"/>
</dbReference>
<accession>A0A5R9GRC2</accession>
<dbReference type="RefSeq" id="WP_138240113.1">
    <property type="nucleotide sequence ID" value="NZ_VBRY01000013.1"/>
</dbReference>
<keyword evidence="3" id="KW-1185">Reference proteome</keyword>
<dbReference type="AlphaFoldDB" id="A0A5R9GRC2"/>
<feature type="domain" description="PilZ" evidence="1">
    <location>
        <begin position="38"/>
        <end position="131"/>
    </location>
</feature>
<dbReference type="InterPro" id="IPR009875">
    <property type="entry name" value="PilZ_domain"/>
</dbReference>
<evidence type="ECO:0000313" key="2">
    <source>
        <dbReference type="EMBL" id="TLS65734.1"/>
    </source>
</evidence>
<protein>
    <submittedName>
        <fullName evidence="2">PilZ domain-containing protein</fullName>
    </submittedName>
</protein>
<dbReference type="GO" id="GO:0035438">
    <property type="term" value="F:cyclic-di-GMP binding"/>
    <property type="evidence" value="ECO:0007669"/>
    <property type="project" value="InterPro"/>
</dbReference>
<dbReference type="Pfam" id="PF07238">
    <property type="entry name" value="PilZ"/>
    <property type="match status" value="1"/>
</dbReference>